<feature type="compositionally biased region" description="Polar residues" evidence="1">
    <location>
        <begin position="55"/>
        <end position="67"/>
    </location>
</feature>
<organism evidence="2 3">
    <name type="scientific">Ophiocordyceps camponoti-rufipedis</name>
    <dbReference type="NCBI Taxonomy" id="2004952"/>
    <lineage>
        <taxon>Eukaryota</taxon>
        <taxon>Fungi</taxon>
        <taxon>Dikarya</taxon>
        <taxon>Ascomycota</taxon>
        <taxon>Pezizomycotina</taxon>
        <taxon>Sordariomycetes</taxon>
        <taxon>Hypocreomycetidae</taxon>
        <taxon>Hypocreales</taxon>
        <taxon>Ophiocordycipitaceae</taxon>
        <taxon>Ophiocordyceps</taxon>
    </lineage>
</organism>
<evidence type="ECO:0000256" key="1">
    <source>
        <dbReference type="SAM" id="MobiDB-lite"/>
    </source>
</evidence>
<reference evidence="2 3" key="1">
    <citation type="submission" date="2017-06" db="EMBL/GenBank/DDBJ databases">
        <title>Ant-infecting Ophiocordyceps genomes reveal a high diversity of potential behavioral manipulation genes and a possible major role for enterotoxins.</title>
        <authorList>
            <person name="De Bekker C."/>
            <person name="Evans H.C."/>
            <person name="Brachmann A."/>
            <person name="Hughes D.P."/>
        </authorList>
    </citation>
    <scope>NUCLEOTIDE SEQUENCE [LARGE SCALE GENOMIC DNA]</scope>
    <source>
        <strain evidence="2 3">Map16</strain>
    </source>
</reference>
<accession>A0A2C5X6V9</accession>
<dbReference type="EMBL" id="NJES01002023">
    <property type="protein sequence ID" value="PHH58549.1"/>
    <property type="molecule type" value="Genomic_DNA"/>
</dbReference>
<protein>
    <submittedName>
        <fullName evidence="2">Uncharacterized protein</fullName>
    </submittedName>
</protein>
<comment type="caution">
    <text evidence="2">The sequence shown here is derived from an EMBL/GenBank/DDBJ whole genome shotgun (WGS) entry which is preliminary data.</text>
</comment>
<feature type="region of interest" description="Disordered" evidence="1">
    <location>
        <begin position="37"/>
        <end position="68"/>
    </location>
</feature>
<dbReference type="Proteomes" id="UP000226431">
    <property type="component" value="Unassembled WGS sequence"/>
</dbReference>
<feature type="region of interest" description="Disordered" evidence="1">
    <location>
        <begin position="1"/>
        <end position="22"/>
    </location>
</feature>
<gene>
    <name evidence="2" type="ORF">CDD80_2182</name>
</gene>
<proteinExistence type="predicted"/>
<sequence length="181" mass="19840">MFDCGACRNRSENHTSSGSDPWILTCLSTTPRKALTLLNESPPFPPHSPAGFQGAPTQSNPKNSSTPLKLPAQAIESVWKTSSHSTPRSTSSNNHLDVKNRLTISSLPTLMFEGSWRSVILSRRWRIAAEAFILDTDSRDPRKRKVQLGGRTAEKCSRRGARWGRGLAWMRRASLGGGLGG</sequence>
<name>A0A2C5X6V9_9HYPO</name>
<evidence type="ECO:0000313" key="3">
    <source>
        <dbReference type="Proteomes" id="UP000226431"/>
    </source>
</evidence>
<dbReference type="AlphaFoldDB" id="A0A2C5X6V9"/>
<keyword evidence="3" id="KW-1185">Reference proteome</keyword>
<evidence type="ECO:0000313" key="2">
    <source>
        <dbReference type="EMBL" id="PHH58549.1"/>
    </source>
</evidence>